<dbReference type="AlphaFoldDB" id="A0A258FKX2"/>
<dbReference type="Proteomes" id="UP000215595">
    <property type="component" value="Unassembled WGS sequence"/>
</dbReference>
<protein>
    <submittedName>
        <fullName evidence="1">Uncharacterized protein</fullName>
    </submittedName>
</protein>
<proteinExistence type="predicted"/>
<evidence type="ECO:0000313" key="2">
    <source>
        <dbReference type="Proteomes" id="UP000215595"/>
    </source>
</evidence>
<dbReference type="EMBL" id="NCEB01000021">
    <property type="protein sequence ID" value="OYX32668.1"/>
    <property type="molecule type" value="Genomic_DNA"/>
</dbReference>
<organism evidence="1 2">
    <name type="scientific">Brevundimonas subvibrioides</name>
    <dbReference type="NCBI Taxonomy" id="74313"/>
    <lineage>
        <taxon>Bacteria</taxon>
        <taxon>Pseudomonadati</taxon>
        <taxon>Pseudomonadota</taxon>
        <taxon>Alphaproteobacteria</taxon>
        <taxon>Caulobacterales</taxon>
        <taxon>Caulobacteraceae</taxon>
        <taxon>Brevundimonas</taxon>
    </lineage>
</organism>
<comment type="caution">
    <text evidence="1">The sequence shown here is derived from an EMBL/GenBank/DDBJ whole genome shotgun (WGS) entry which is preliminary data.</text>
</comment>
<evidence type="ECO:0000313" key="1">
    <source>
        <dbReference type="EMBL" id="OYX32668.1"/>
    </source>
</evidence>
<name>A0A258FKX2_9CAUL</name>
<sequence length="187" mass="21668">MFPPTFTKAQHLMLLEGMSDLEFARFRYCQEMAGTYLAIGKLEDMLISAMHMCDRVKLKKALGADLDRWSQSLEKKARLQSSTLGSLIKILESHPVAPDDIAYLRWVKDKRDYFIHRLFHEGAWPGLLDVNDCQAMTRRLLAIQLLLARAERNIWSIFERADFVELQRFDEGTLVMNAGMQDVFRPT</sequence>
<reference evidence="1 2" key="1">
    <citation type="submission" date="2017-03" db="EMBL/GenBank/DDBJ databases">
        <title>Lifting the veil on microbial sulfur biogeochemistry in mining wastewaters.</title>
        <authorList>
            <person name="Kantor R.S."/>
            <person name="Colenbrander Nelson T."/>
            <person name="Marshall S."/>
            <person name="Bennett D."/>
            <person name="Apte S."/>
            <person name="Camacho D."/>
            <person name="Thomas B.C."/>
            <person name="Warren L.A."/>
            <person name="Banfield J.F."/>
        </authorList>
    </citation>
    <scope>NUCLEOTIDE SEQUENCE [LARGE SCALE GENOMIC DNA]</scope>
    <source>
        <strain evidence="1">32-69-9</strain>
    </source>
</reference>
<gene>
    <name evidence="1" type="ORF">B7Z01_10955</name>
</gene>
<accession>A0A258FKX2</accession>